<sequence length="271" mass="31401">MILTYLAFIGLYGVILAQGNLRPEEELFFETQAEKAIWQKEQENPLMLFTAVHAKDIQYQKWEELIQELDHKRSKTKNDYNFLRSIFQKSHQTLLKNYVQHSTFNDMLEEGNFDCVSGSATLGMLLDRYNYNYEIIETDYHVFILVDINDKTIILESTLAIGGMISSPSEVRAYLESYQPVEFAQLASLTERLGDPELSLDDHAIFRKVTLTELAGLQYYNDAITHFNERSFGLASKQLSKALVLYNSERIKNLQDLAKEQAYKVYGYDIK</sequence>
<keyword evidence="2" id="KW-1185">Reference proteome</keyword>
<dbReference type="Proteomes" id="UP000185221">
    <property type="component" value="Unassembled WGS sequence"/>
</dbReference>
<dbReference type="RefSeq" id="WP_143186032.1">
    <property type="nucleotide sequence ID" value="NZ_FSRC01000002.1"/>
</dbReference>
<accession>A0A1N6GL88</accession>
<reference evidence="2" key="1">
    <citation type="submission" date="2016-11" db="EMBL/GenBank/DDBJ databases">
        <authorList>
            <person name="Varghese N."/>
            <person name="Submissions S."/>
        </authorList>
    </citation>
    <scope>NUCLEOTIDE SEQUENCE [LARGE SCALE GENOMIC DNA]</scope>
    <source>
        <strain evidence="2">DSM 15292</strain>
    </source>
</reference>
<evidence type="ECO:0000313" key="2">
    <source>
        <dbReference type="Proteomes" id="UP000185221"/>
    </source>
</evidence>
<name>A0A1N6GL88_9BACT</name>
<protein>
    <submittedName>
        <fullName evidence="1">Uncharacterized protein</fullName>
    </submittedName>
</protein>
<evidence type="ECO:0000313" key="1">
    <source>
        <dbReference type="EMBL" id="SIO08318.1"/>
    </source>
</evidence>
<dbReference type="OrthoDB" id="1418365at2"/>
<dbReference type="EMBL" id="FSRC01000002">
    <property type="protein sequence ID" value="SIO08318.1"/>
    <property type="molecule type" value="Genomic_DNA"/>
</dbReference>
<dbReference type="STRING" id="226505.SAMN05444394_3341"/>
<proteinExistence type="predicted"/>
<dbReference type="AlphaFoldDB" id="A0A1N6GL88"/>
<organism evidence="1 2">
    <name type="scientific">Algoriphagus halophilus</name>
    <dbReference type="NCBI Taxonomy" id="226505"/>
    <lineage>
        <taxon>Bacteria</taxon>
        <taxon>Pseudomonadati</taxon>
        <taxon>Bacteroidota</taxon>
        <taxon>Cytophagia</taxon>
        <taxon>Cytophagales</taxon>
        <taxon>Cyclobacteriaceae</taxon>
        <taxon>Algoriphagus</taxon>
    </lineage>
</organism>
<gene>
    <name evidence="1" type="ORF">SAMN05444394_3341</name>
</gene>